<dbReference type="PANTHER" id="PTHR47328">
    <property type="match status" value="1"/>
</dbReference>
<dbReference type="SUPFAM" id="SSF55298">
    <property type="entry name" value="YjgF-like"/>
    <property type="match status" value="1"/>
</dbReference>
<evidence type="ECO:0000313" key="2">
    <source>
        <dbReference type="Proteomes" id="UP000292120"/>
    </source>
</evidence>
<protein>
    <submittedName>
        <fullName evidence="1">RidA family protein</fullName>
    </submittedName>
</protein>
<dbReference type="EMBL" id="SIXI01000003">
    <property type="protein sequence ID" value="TBO31152.1"/>
    <property type="molecule type" value="Genomic_DNA"/>
</dbReference>
<dbReference type="InterPro" id="IPR006175">
    <property type="entry name" value="YjgF/YER057c/UK114"/>
</dbReference>
<dbReference type="Gene3D" id="3.30.1330.40">
    <property type="entry name" value="RutC-like"/>
    <property type="match status" value="1"/>
</dbReference>
<gene>
    <name evidence="1" type="ORF">EYS42_07830</name>
</gene>
<dbReference type="RefSeq" id="WP_130967540.1">
    <property type="nucleotide sequence ID" value="NZ_SIXI01000003.1"/>
</dbReference>
<dbReference type="PANTHER" id="PTHR47328:SF1">
    <property type="entry name" value="RUTC FAMILY PROTEIN YOAB"/>
    <property type="match status" value="1"/>
</dbReference>
<proteinExistence type="predicted"/>
<sequence>MSAEPHTPADIVYLNPEPRYSDAAIHGPTVYLAGQVPTDPEADMATQTRQVLEQIDALLLRAGSHRGRILMAQCIVRDIADVPAMNAVWEAWFAGVTAPPRATFQAPLVNPAWRIEVIVTAARTVP</sequence>
<evidence type="ECO:0000313" key="1">
    <source>
        <dbReference type="EMBL" id="TBO31152.1"/>
    </source>
</evidence>
<dbReference type="Proteomes" id="UP000292120">
    <property type="component" value="Unassembled WGS sequence"/>
</dbReference>
<dbReference type="InterPro" id="IPR035959">
    <property type="entry name" value="RutC-like_sf"/>
</dbReference>
<dbReference type="OrthoDB" id="6899345at2"/>
<dbReference type="Pfam" id="PF01042">
    <property type="entry name" value="Ribonuc_L-PSP"/>
    <property type="match status" value="1"/>
</dbReference>
<dbReference type="CDD" id="cd06150">
    <property type="entry name" value="YjgF_YER057c_UK114_like_2"/>
    <property type="match status" value="1"/>
</dbReference>
<dbReference type="InterPro" id="IPR035709">
    <property type="entry name" value="YoaB-like"/>
</dbReference>
<dbReference type="AlphaFoldDB" id="A0A4Q9H428"/>
<keyword evidence="2" id="KW-1185">Reference proteome</keyword>
<accession>A0A4Q9H428</accession>
<reference evidence="1 2" key="1">
    <citation type="submission" date="2019-02" db="EMBL/GenBank/DDBJ databases">
        <title>Aquabacterium sp. strain KMB7.</title>
        <authorList>
            <person name="Chen W.-M."/>
        </authorList>
    </citation>
    <scope>NUCLEOTIDE SEQUENCE [LARGE SCALE GENOMIC DNA]</scope>
    <source>
        <strain evidence="1 2">KMB7</strain>
    </source>
</reference>
<comment type="caution">
    <text evidence="1">The sequence shown here is derived from an EMBL/GenBank/DDBJ whole genome shotgun (WGS) entry which is preliminary data.</text>
</comment>
<organism evidence="1 2">
    <name type="scientific">Aquabacterium lacunae</name>
    <dbReference type="NCBI Taxonomy" id="2528630"/>
    <lineage>
        <taxon>Bacteria</taxon>
        <taxon>Pseudomonadati</taxon>
        <taxon>Pseudomonadota</taxon>
        <taxon>Betaproteobacteria</taxon>
        <taxon>Burkholderiales</taxon>
        <taxon>Aquabacterium</taxon>
    </lineage>
</organism>
<name>A0A4Q9H428_9BURK</name>